<dbReference type="PANTHER" id="PTHR24049:SF22">
    <property type="entry name" value="DROSOPHILA CRUMBS HOMOLOG"/>
    <property type="match status" value="1"/>
</dbReference>
<dbReference type="Gene3D" id="2.20.100.10">
    <property type="entry name" value="Thrombospondin type-1 (TSP1) repeat"/>
    <property type="match status" value="1"/>
</dbReference>
<dbReference type="SMART" id="SM00209">
    <property type="entry name" value="TSP1"/>
    <property type="match status" value="1"/>
</dbReference>
<dbReference type="SUPFAM" id="SSF82895">
    <property type="entry name" value="TSP-1 type 1 repeat"/>
    <property type="match status" value="1"/>
</dbReference>
<evidence type="ECO:0000256" key="2">
    <source>
        <dbReference type="ARBA" id="ARBA00022729"/>
    </source>
</evidence>
<name>A0A183MF54_9TREM</name>
<dbReference type="Proteomes" id="UP000277204">
    <property type="component" value="Unassembled WGS sequence"/>
</dbReference>
<organism evidence="6 7">
    <name type="scientific">Schistosoma margrebowiei</name>
    <dbReference type="NCBI Taxonomy" id="48269"/>
    <lineage>
        <taxon>Eukaryota</taxon>
        <taxon>Metazoa</taxon>
        <taxon>Spiralia</taxon>
        <taxon>Lophotrochozoa</taxon>
        <taxon>Platyhelminthes</taxon>
        <taxon>Trematoda</taxon>
        <taxon>Digenea</taxon>
        <taxon>Strigeidida</taxon>
        <taxon>Schistosomatoidea</taxon>
        <taxon>Schistosomatidae</taxon>
        <taxon>Schistosoma</taxon>
    </lineage>
</organism>
<dbReference type="InterPro" id="IPR000884">
    <property type="entry name" value="TSP1_rpt"/>
</dbReference>
<dbReference type="PROSITE" id="PS00022">
    <property type="entry name" value="EGF_1"/>
    <property type="match status" value="2"/>
</dbReference>
<protein>
    <submittedName>
        <fullName evidence="6">Uncharacterized protein</fullName>
    </submittedName>
</protein>
<dbReference type="GO" id="GO:0045197">
    <property type="term" value="P:establishment or maintenance of epithelial cell apical/basal polarity"/>
    <property type="evidence" value="ECO:0007669"/>
    <property type="project" value="TreeGrafter"/>
</dbReference>
<dbReference type="InterPro" id="IPR036383">
    <property type="entry name" value="TSP1_rpt_sf"/>
</dbReference>
<dbReference type="EMBL" id="UZAI01016809">
    <property type="protein sequence ID" value="VDP16403.1"/>
    <property type="molecule type" value="Genomic_DNA"/>
</dbReference>
<dbReference type="PROSITE" id="PS50092">
    <property type="entry name" value="TSP1"/>
    <property type="match status" value="1"/>
</dbReference>
<keyword evidence="3" id="KW-0677">Repeat</keyword>
<reference evidence="6 7" key="1">
    <citation type="submission" date="2018-11" db="EMBL/GenBank/DDBJ databases">
        <authorList>
            <consortium name="Pathogen Informatics"/>
        </authorList>
    </citation>
    <scope>NUCLEOTIDE SEQUENCE [LARGE SCALE GENOMIC DNA]</scope>
    <source>
        <strain evidence="6 7">Zambia</strain>
    </source>
</reference>
<dbReference type="STRING" id="48269.A0A183MF54"/>
<dbReference type="Gene3D" id="2.10.25.10">
    <property type="entry name" value="Laminin"/>
    <property type="match status" value="2"/>
</dbReference>
<dbReference type="PROSITE" id="PS01186">
    <property type="entry name" value="EGF_2"/>
    <property type="match status" value="1"/>
</dbReference>
<dbReference type="CDD" id="cd00054">
    <property type="entry name" value="EGF_CA"/>
    <property type="match status" value="1"/>
</dbReference>
<dbReference type="SMART" id="SM00181">
    <property type="entry name" value="EGF"/>
    <property type="match status" value="4"/>
</dbReference>
<dbReference type="InterPro" id="IPR051022">
    <property type="entry name" value="Notch_Cell-Fate_Det"/>
</dbReference>
<dbReference type="GO" id="GO:0005886">
    <property type="term" value="C:plasma membrane"/>
    <property type="evidence" value="ECO:0007669"/>
    <property type="project" value="TreeGrafter"/>
</dbReference>
<dbReference type="SMART" id="SM00179">
    <property type="entry name" value="EGF_CA"/>
    <property type="match status" value="1"/>
</dbReference>
<keyword evidence="7" id="KW-1185">Reference proteome</keyword>
<dbReference type="Pfam" id="PF00008">
    <property type="entry name" value="EGF"/>
    <property type="match status" value="1"/>
</dbReference>
<accession>A0A183MF54</accession>
<keyword evidence="1 5" id="KW-0245">EGF-like domain</keyword>
<dbReference type="PANTHER" id="PTHR24049">
    <property type="entry name" value="CRUMBS FAMILY MEMBER"/>
    <property type="match status" value="1"/>
</dbReference>
<evidence type="ECO:0000256" key="5">
    <source>
        <dbReference type="PROSITE-ProRule" id="PRU00076"/>
    </source>
</evidence>
<keyword evidence="4 5" id="KW-1015">Disulfide bond</keyword>
<dbReference type="AlphaFoldDB" id="A0A183MF54"/>
<evidence type="ECO:0000256" key="3">
    <source>
        <dbReference type="ARBA" id="ARBA00022737"/>
    </source>
</evidence>
<evidence type="ECO:0000256" key="4">
    <source>
        <dbReference type="ARBA" id="ARBA00023157"/>
    </source>
</evidence>
<feature type="disulfide bond" evidence="5">
    <location>
        <begin position="276"/>
        <end position="285"/>
    </location>
</feature>
<comment type="caution">
    <text evidence="5">Lacks conserved residue(s) required for the propagation of feature annotation.</text>
</comment>
<evidence type="ECO:0000256" key="1">
    <source>
        <dbReference type="ARBA" id="ARBA00022536"/>
    </source>
</evidence>
<evidence type="ECO:0000313" key="7">
    <source>
        <dbReference type="Proteomes" id="UP000277204"/>
    </source>
</evidence>
<feature type="disulfide bond" evidence="5">
    <location>
        <begin position="378"/>
        <end position="387"/>
    </location>
</feature>
<dbReference type="GO" id="GO:0007157">
    <property type="term" value="P:heterophilic cell-cell adhesion via plasma membrane cell adhesion molecules"/>
    <property type="evidence" value="ECO:0007669"/>
    <property type="project" value="TreeGrafter"/>
</dbReference>
<gene>
    <name evidence="6" type="ORF">SMRZ_LOCUS14679</name>
</gene>
<dbReference type="InterPro" id="IPR001881">
    <property type="entry name" value="EGF-like_Ca-bd_dom"/>
</dbReference>
<proteinExistence type="predicted"/>
<evidence type="ECO:0000313" key="6">
    <source>
        <dbReference type="EMBL" id="VDP16403.1"/>
    </source>
</evidence>
<dbReference type="Pfam" id="PF00090">
    <property type="entry name" value="TSP_1"/>
    <property type="match status" value="1"/>
</dbReference>
<dbReference type="GO" id="GO:0005509">
    <property type="term" value="F:calcium ion binding"/>
    <property type="evidence" value="ECO:0007669"/>
    <property type="project" value="InterPro"/>
</dbReference>
<keyword evidence="2" id="KW-0732">Signal</keyword>
<dbReference type="SUPFAM" id="SSF57196">
    <property type="entry name" value="EGF/Laminin"/>
    <property type="match status" value="2"/>
</dbReference>
<dbReference type="InterPro" id="IPR000742">
    <property type="entry name" value="EGF"/>
</dbReference>
<dbReference type="PROSITE" id="PS50026">
    <property type="entry name" value="EGF_3"/>
    <property type="match status" value="2"/>
</dbReference>
<sequence length="555" mass="64532">MATTTAKNQKRLKQQFIIKFYIILLLLNEIYLYNKYLYINIPITSIKLRKLLNLPIYVKDLKLLQFSNWISDWSNELSWEYIKMANYELPLYIKEDYWIPESLITICTPEAIHKSYIDIIYEFTQEDYEKSDIISIRNLFTRTGKYYDGGYLNILSFLINICQCLRKRHTDLHCPNPCAKPNVCHDDMNSNGLCMIIPNDELLNNIPINIRNKLGSIYGYDYECVCVNDYTFNHTLKKCVPITKHCDPSICLNNGECEYLPEEERIIPNIEFICKCPPAWKGLSCEEPRNPCLETHGLCGQYSCDRDPTNSKLGYRCQCPIGFKAISTTNPQCININECLEYTNDNICLNGGICIDKEPYSTIEHGVTEVTYGFQCICQNGYTGQRCERSPPPLEWTIWSAWTDCSVKCGIGVHKRFRNCSLPNRCIGSYVQVSKCQGHILFCENEKINELIQSGSKIIKSSFKLSPENSCEDDQHTSIDSALLKPNSDYAKKCTPKEYLKRFIFPILLPAMEAMLEQAKRSHCFEVRKIPEVCELRQWQMEWRRYNRLKANQLE</sequence>
<dbReference type="GO" id="GO:0032991">
    <property type="term" value="C:protein-containing complex"/>
    <property type="evidence" value="ECO:0007669"/>
    <property type="project" value="TreeGrafter"/>
</dbReference>